<organism evidence="2 3">
    <name type="scientific">Geodia barretti</name>
    <name type="common">Barrett's horny sponge</name>
    <dbReference type="NCBI Taxonomy" id="519541"/>
    <lineage>
        <taxon>Eukaryota</taxon>
        <taxon>Metazoa</taxon>
        <taxon>Porifera</taxon>
        <taxon>Demospongiae</taxon>
        <taxon>Heteroscleromorpha</taxon>
        <taxon>Tetractinellida</taxon>
        <taxon>Astrophorina</taxon>
        <taxon>Geodiidae</taxon>
        <taxon>Geodia</taxon>
    </lineage>
</organism>
<gene>
    <name evidence="2" type="ORF">GBAR_LOCUS19518</name>
</gene>
<feature type="region of interest" description="Disordered" evidence="1">
    <location>
        <begin position="1"/>
        <end position="61"/>
    </location>
</feature>
<name>A0AA35X1N7_GEOBA</name>
<feature type="compositionally biased region" description="Polar residues" evidence="1">
    <location>
        <begin position="142"/>
        <end position="166"/>
    </location>
</feature>
<feature type="region of interest" description="Disordered" evidence="1">
    <location>
        <begin position="121"/>
        <end position="166"/>
    </location>
</feature>
<feature type="non-terminal residue" evidence="2">
    <location>
        <position position="1"/>
    </location>
</feature>
<dbReference type="EMBL" id="CASHTH010002751">
    <property type="protein sequence ID" value="CAI8034720.1"/>
    <property type="molecule type" value="Genomic_DNA"/>
</dbReference>
<reference evidence="2" key="1">
    <citation type="submission" date="2023-03" db="EMBL/GenBank/DDBJ databases">
        <authorList>
            <person name="Steffen K."/>
            <person name="Cardenas P."/>
        </authorList>
    </citation>
    <scope>NUCLEOTIDE SEQUENCE</scope>
</reference>
<feature type="region of interest" description="Disordered" evidence="1">
    <location>
        <begin position="82"/>
        <end position="109"/>
    </location>
</feature>
<evidence type="ECO:0000256" key="1">
    <source>
        <dbReference type="SAM" id="MobiDB-lite"/>
    </source>
</evidence>
<sequence length="166" mass="17634">MAKFFHKLKRQKSRNSAESESPPITSSSVGTQSEPLPASFHLDGLLNSSAPGEGLRRQRSVVQEEVDGAMFSVGASVEGVGGEHGPLHLPHPLIPSPPFTLSRSPTPENVHFQMLPPSSRQLQITPSHSTPSPTFPAVFSGQRHSGNFTPVSCGQGNSLTFSPVSS</sequence>
<dbReference type="Proteomes" id="UP001174909">
    <property type="component" value="Unassembled WGS sequence"/>
</dbReference>
<proteinExistence type="predicted"/>
<accession>A0AA35X1N7</accession>
<protein>
    <submittedName>
        <fullName evidence="2">Uncharacterized protein</fullName>
    </submittedName>
</protein>
<comment type="caution">
    <text evidence="2">The sequence shown here is derived from an EMBL/GenBank/DDBJ whole genome shotgun (WGS) entry which is preliminary data.</text>
</comment>
<feature type="compositionally biased region" description="Basic residues" evidence="1">
    <location>
        <begin position="1"/>
        <end position="13"/>
    </location>
</feature>
<feature type="compositionally biased region" description="Polar residues" evidence="1">
    <location>
        <begin position="14"/>
        <end position="34"/>
    </location>
</feature>
<evidence type="ECO:0000313" key="2">
    <source>
        <dbReference type="EMBL" id="CAI8034720.1"/>
    </source>
</evidence>
<dbReference type="AlphaFoldDB" id="A0AA35X1N7"/>
<keyword evidence="3" id="KW-1185">Reference proteome</keyword>
<evidence type="ECO:0000313" key="3">
    <source>
        <dbReference type="Proteomes" id="UP001174909"/>
    </source>
</evidence>